<dbReference type="GO" id="GO:0005543">
    <property type="term" value="F:phospholipid binding"/>
    <property type="evidence" value="ECO:0007669"/>
    <property type="project" value="InterPro"/>
</dbReference>
<dbReference type="GO" id="GO:0051693">
    <property type="term" value="P:actin filament capping"/>
    <property type="evidence" value="ECO:0007669"/>
    <property type="project" value="UniProtKB-KW"/>
</dbReference>
<dbReference type="CDD" id="cd10571">
    <property type="entry name" value="PH_beta_spectrin"/>
    <property type="match status" value="1"/>
</dbReference>
<feature type="compositionally biased region" description="Polar residues" evidence="3">
    <location>
        <begin position="124"/>
        <end position="133"/>
    </location>
</feature>
<dbReference type="SMART" id="SM00233">
    <property type="entry name" value="PH"/>
    <property type="match status" value="1"/>
</dbReference>
<dbReference type="PANTHER" id="PTHR11915">
    <property type="entry name" value="SPECTRIN/FILAMIN RELATED CYTOSKELETAL PROTEIN"/>
    <property type="match status" value="1"/>
</dbReference>
<evidence type="ECO:0000256" key="3">
    <source>
        <dbReference type="SAM" id="MobiDB-lite"/>
    </source>
</evidence>
<evidence type="ECO:0000256" key="2">
    <source>
        <dbReference type="ARBA" id="ARBA00022467"/>
    </source>
</evidence>
<dbReference type="PRINTS" id="PR00683">
    <property type="entry name" value="SPECTRINPH"/>
</dbReference>
<dbReference type="FunFam" id="2.30.29.30:FF:000024">
    <property type="entry name" value="Spectrin beta chain"/>
    <property type="match status" value="1"/>
</dbReference>
<reference evidence="5 6" key="1">
    <citation type="submission" date="2019-09" db="EMBL/GenBank/DDBJ databases">
        <title>Bird 10,000 Genomes (B10K) Project - Family phase.</title>
        <authorList>
            <person name="Zhang G."/>
        </authorList>
    </citation>
    <scope>NUCLEOTIDE SEQUENCE [LARGE SCALE GENOMIC DNA]</scope>
    <source>
        <strain evidence="5">B10K-CU-031-10</strain>
        <tissue evidence="5">Muscle</tissue>
    </source>
</reference>
<accession>A0A7K8T1U9</accession>
<dbReference type="InterPro" id="IPR001849">
    <property type="entry name" value="PH_domain"/>
</dbReference>
<feature type="compositionally biased region" description="Basic and acidic residues" evidence="3">
    <location>
        <begin position="790"/>
        <end position="799"/>
    </location>
</feature>
<feature type="region of interest" description="Disordered" evidence="3">
    <location>
        <begin position="790"/>
        <end position="809"/>
    </location>
</feature>
<sequence length="911" mass="97102">EPVQGSEPWVPVGTAGSPLALPLSDAPLGVERSWGDPSSSTPNDAGPPEKAVIWDPDETSTLLLPPRGPTGLGGTVNLILSISKKGEKRKVQTVAGSKRLGEEAGKTSYTKQPPATPRCRPASSGRTPATSHTLPKAGAGSLFNSLQQRERARAEQARLLTLQGIMGTSSLQPAPEESHSPSNTWPQKCGRRNGVAAPGAPLGELLLYVRNPLVRDIDAECGAAPRDPRLRNPKATCPHLSLGSVFSLELPQDVGVLGCHHRATAEGQEQRQGGRVRLWESTGTHGAGWQEEVGVDGHSPLGPSEGLGSAPKSERGTWFEEVSFNPSYSCRRARCAGEERWSPRHPSSASEDLLDFGQSWLPHVSMLHEWVSQEGDELAALLGKDGSPSTTGRARHHEAAQLELRPSPASRAGAVPSTAHTQGPASSSQPAGSLASPAAPTQVSVFECALVSPQPPSPVPGAKEVCHPAHGQFEEEEEELQAIWDGAGKQQAPSPLAGSCCRHGPGSSPDATVGGPLILSAANNMLVARFTIPTTAQLLHSPAGKKSPIGRHSSSGSPSRQGASPRMEEPVSAAPSDSPGTWDRQRHGEEEREGSKGPPGKTEFQMMEGTLERKHVLQTGGRKANCRAWGLFHAVLMRQTLCFYQDRRDSLKSSVVALPLNLSGAVCSPDAEYTKKTNCFRLQLRDGSEYLLRAPSQPLMNEWVSKLQQNSGFPEVDYFQAVAQRVEGTGGAGGFSKVPSPGSSHLQGHHQVTTAKSQEIVVLPCSNARLQWPLGSQDGPANGAVAAAEDAHGAGHREQQWSPRGSPRLWDNSCQEDDYGLVASKRRSYSFTSATYQKITPVAVPKEPVEAGNSYSVTLYIGEQALAMPRARCHSFVARPGSPRDTLGEKTPGPPRPKNKSVFKKFFGKKE</sequence>
<comment type="similarity">
    <text evidence="1">Belongs to the spectrin family.</text>
</comment>
<dbReference type="PROSITE" id="PS50003">
    <property type="entry name" value="PH_DOMAIN"/>
    <property type="match status" value="1"/>
</dbReference>
<feature type="compositionally biased region" description="Basic residues" evidence="3">
    <location>
        <begin position="897"/>
        <end position="911"/>
    </location>
</feature>
<feature type="region of interest" description="Disordered" evidence="3">
    <location>
        <begin position="877"/>
        <end position="911"/>
    </location>
</feature>
<keyword evidence="2" id="KW-0117">Actin capping</keyword>
<dbReference type="InterPro" id="IPR001605">
    <property type="entry name" value="PH_dom-spectrin-type"/>
</dbReference>
<feature type="non-terminal residue" evidence="5">
    <location>
        <position position="911"/>
    </location>
</feature>
<dbReference type="InterPro" id="IPR041681">
    <property type="entry name" value="PH_9"/>
</dbReference>
<dbReference type="Gene3D" id="2.30.29.30">
    <property type="entry name" value="Pleckstrin-homology domain (PH domain)/Phosphotyrosine-binding domain (PTB)"/>
    <property type="match status" value="1"/>
</dbReference>
<feature type="region of interest" description="Disordered" evidence="3">
    <location>
        <begin position="540"/>
        <end position="603"/>
    </location>
</feature>
<dbReference type="Proteomes" id="UP000538472">
    <property type="component" value="Unassembled WGS sequence"/>
</dbReference>
<dbReference type="EMBL" id="VWZB01000383">
    <property type="protein sequence ID" value="NXF35370.1"/>
    <property type="molecule type" value="Genomic_DNA"/>
</dbReference>
<organism evidence="5 6">
    <name type="scientific">Nyctibius bracteatus</name>
    <name type="common">Rufous potoo</name>
    <dbReference type="NCBI Taxonomy" id="48426"/>
    <lineage>
        <taxon>Eukaryota</taxon>
        <taxon>Metazoa</taxon>
        <taxon>Chordata</taxon>
        <taxon>Craniata</taxon>
        <taxon>Vertebrata</taxon>
        <taxon>Euteleostomi</taxon>
        <taxon>Archelosauria</taxon>
        <taxon>Archosauria</taxon>
        <taxon>Dinosauria</taxon>
        <taxon>Saurischia</taxon>
        <taxon>Theropoda</taxon>
        <taxon>Coelurosauria</taxon>
        <taxon>Aves</taxon>
        <taxon>Neognathae</taxon>
        <taxon>Neoaves</taxon>
        <taxon>Strisores</taxon>
        <taxon>Caprimulgiformes</taxon>
        <taxon>Nyctibiidae</taxon>
        <taxon>Nyctibius</taxon>
    </lineage>
</organism>
<feature type="domain" description="PH" evidence="4">
    <location>
        <begin position="604"/>
        <end position="712"/>
    </location>
</feature>
<dbReference type="InterPro" id="IPR011993">
    <property type="entry name" value="PH-like_dom_sf"/>
</dbReference>
<name>A0A7K8T1U9_9AVES</name>
<feature type="region of interest" description="Disordered" evidence="3">
    <location>
        <begin position="381"/>
        <end position="438"/>
    </location>
</feature>
<gene>
    <name evidence="5" type="primary">Sptbn1_1</name>
    <name evidence="5" type="ORF">NYCBRA_R15123</name>
</gene>
<evidence type="ECO:0000259" key="4">
    <source>
        <dbReference type="PROSITE" id="PS50003"/>
    </source>
</evidence>
<protein>
    <submittedName>
        <fullName evidence="5">SPTB2 protein</fullName>
    </submittedName>
</protein>
<feature type="compositionally biased region" description="Low complexity" evidence="3">
    <location>
        <begin position="550"/>
        <end position="565"/>
    </location>
</feature>
<feature type="compositionally biased region" description="Basic and acidic residues" evidence="3">
    <location>
        <begin position="583"/>
        <end position="595"/>
    </location>
</feature>
<feature type="region of interest" description="Disordered" evidence="3">
    <location>
        <begin position="85"/>
        <end position="142"/>
    </location>
</feature>
<dbReference type="SUPFAM" id="SSF50729">
    <property type="entry name" value="PH domain-like"/>
    <property type="match status" value="1"/>
</dbReference>
<comment type="caution">
    <text evidence="5">The sequence shown here is derived from an EMBL/GenBank/DDBJ whole genome shotgun (WGS) entry which is preliminary data.</text>
</comment>
<feature type="region of interest" description="Disordered" evidence="3">
    <location>
        <begin position="1"/>
        <end position="54"/>
    </location>
</feature>
<feature type="compositionally biased region" description="Polar residues" evidence="3">
    <location>
        <begin position="418"/>
        <end position="431"/>
    </location>
</feature>
<feature type="non-terminal residue" evidence="5">
    <location>
        <position position="1"/>
    </location>
</feature>
<evidence type="ECO:0000313" key="5">
    <source>
        <dbReference type="EMBL" id="NXF35370.1"/>
    </source>
</evidence>
<evidence type="ECO:0000256" key="1">
    <source>
        <dbReference type="ARBA" id="ARBA00006826"/>
    </source>
</evidence>
<keyword evidence="6" id="KW-1185">Reference proteome</keyword>
<dbReference type="Pfam" id="PF15410">
    <property type="entry name" value="PH_9"/>
    <property type="match status" value="1"/>
</dbReference>
<dbReference type="AlphaFoldDB" id="A0A7K8T1U9"/>
<evidence type="ECO:0000313" key="6">
    <source>
        <dbReference type="Proteomes" id="UP000538472"/>
    </source>
</evidence>
<feature type="region of interest" description="Disordered" evidence="3">
    <location>
        <begin position="489"/>
        <end position="509"/>
    </location>
</feature>
<feature type="region of interest" description="Disordered" evidence="3">
    <location>
        <begin position="288"/>
        <end position="314"/>
    </location>
</feature>
<feature type="compositionally biased region" description="Low complexity" evidence="3">
    <location>
        <begin position="15"/>
        <end position="29"/>
    </location>
</feature>
<feature type="region of interest" description="Disordered" evidence="3">
    <location>
        <begin position="169"/>
        <end position="189"/>
    </location>
</feature>
<proteinExistence type="inferred from homology"/>